<reference evidence="9" key="1">
    <citation type="submission" date="2022-07" db="EMBL/GenBank/DDBJ databases">
        <title>Phylogenomic reconstructions and comparative analyses of Kickxellomycotina fungi.</title>
        <authorList>
            <person name="Reynolds N.K."/>
            <person name="Stajich J.E."/>
            <person name="Barry K."/>
            <person name="Grigoriev I.V."/>
            <person name="Crous P."/>
            <person name="Smith M.E."/>
        </authorList>
    </citation>
    <scope>NUCLEOTIDE SEQUENCE</scope>
    <source>
        <strain evidence="9">NRRL 1565</strain>
    </source>
</reference>
<gene>
    <name evidence="9" type="primary">PRD1_3</name>
    <name evidence="9" type="ORF">H4R20_000496</name>
</gene>
<evidence type="ECO:0000256" key="6">
    <source>
        <dbReference type="ARBA" id="ARBA00023049"/>
    </source>
</evidence>
<dbReference type="GO" id="GO:0046872">
    <property type="term" value="F:metal ion binding"/>
    <property type="evidence" value="ECO:0007669"/>
    <property type="project" value="UniProtKB-UniRule"/>
</dbReference>
<dbReference type="Gene3D" id="3.40.390.10">
    <property type="entry name" value="Collagenase (Catalytic Domain)"/>
    <property type="match status" value="1"/>
</dbReference>
<dbReference type="PANTHER" id="PTHR11804:SF84">
    <property type="entry name" value="SACCHAROLYSIN"/>
    <property type="match status" value="1"/>
</dbReference>
<dbReference type="GO" id="GO:0004222">
    <property type="term" value="F:metalloendopeptidase activity"/>
    <property type="evidence" value="ECO:0007669"/>
    <property type="project" value="UniProtKB-EC"/>
</dbReference>
<evidence type="ECO:0000256" key="7">
    <source>
        <dbReference type="RuleBase" id="RU003435"/>
    </source>
</evidence>
<proteinExistence type="inferred from homology"/>
<dbReference type="OrthoDB" id="534666at2759"/>
<evidence type="ECO:0000256" key="3">
    <source>
        <dbReference type="ARBA" id="ARBA00022723"/>
    </source>
</evidence>
<keyword evidence="6 7" id="KW-0482">Metalloprotease</keyword>
<dbReference type="GO" id="GO:0005758">
    <property type="term" value="C:mitochondrial intermembrane space"/>
    <property type="evidence" value="ECO:0007669"/>
    <property type="project" value="TreeGrafter"/>
</dbReference>
<keyword evidence="10" id="KW-1185">Reference proteome</keyword>
<keyword evidence="4 7" id="KW-0378">Hydrolase</keyword>
<dbReference type="InterPro" id="IPR001567">
    <property type="entry name" value="Pept_M3A_M3B_dom"/>
</dbReference>
<dbReference type="AlphaFoldDB" id="A0A9W8I1A8"/>
<name>A0A9W8I1A8_9FUNG</name>
<comment type="similarity">
    <text evidence="1 7">Belongs to the peptidase M3 family.</text>
</comment>
<dbReference type="PANTHER" id="PTHR11804">
    <property type="entry name" value="PROTEASE M3 THIMET OLIGOPEPTIDASE-RELATED"/>
    <property type="match status" value="1"/>
</dbReference>
<protein>
    <submittedName>
        <fullName evidence="9">Metalloendopeptidase</fullName>
        <ecNumber evidence="9">3.4.24.37</ecNumber>
    </submittedName>
</protein>
<organism evidence="9 10">
    <name type="scientific">Coemansia guatemalensis</name>
    <dbReference type="NCBI Taxonomy" id="2761395"/>
    <lineage>
        <taxon>Eukaryota</taxon>
        <taxon>Fungi</taxon>
        <taxon>Fungi incertae sedis</taxon>
        <taxon>Zoopagomycota</taxon>
        <taxon>Kickxellomycotina</taxon>
        <taxon>Kickxellomycetes</taxon>
        <taxon>Kickxellales</taxon>
        <taxon>Kickxellaceae</taxon>
        <taxon>Coemansia</taxon>
    </lineage>
</organism>
<dbReference type="GO" id="GO:0006508">
    <property type="term" value="P:proteolysis"/>
    <property type="evidence" value="ECO:0007669"/>
    <property type="project" value="UniProtKB-KW"/>
</dbReference>
<dbReference type="Gene3D" id="1.20.1050.40">
    <property type="entry name" value="Endopeptidase. Chain P, domain 1"/>
    <property type="match status" value="1"/>
</dbReference>
<dbReference type="InterPro" id="IPR024077">
    <property type="entry name" value="Neurolysin/TOP_dom2"/>
</dbReference>
<evidence type="ECO:0000256" key="4">
    <source>
        <dbReference type="ARBA" id="ARBA00022801"/>
    </source>
</evidence>
<keyword evidence="3 7" id="KW-0479">Metal-binding</keyword>
<keyword evidence="5 7" id="KW-0862">Zinc</keyword>
<dbReference type="FunFam" id="3.40.390.10:FF:000074">
    <property type="entry name" value="Metalloprotease"/>
    <property type="match status" value="1"/>
</dbReference>
<dbReference type="InterPro" id="IPR045090">
    <property type="entry name" value="Pept_M3A_M3B"/>
</dbReference>
<feature type="domain" description="Peptidase M3A/M3B catalytic" evidence="8">
    <location>
        <begin position="220"/>
        <end position="671"/>
    </location>
</feature>
<dbReference type="InterPro" id="IPR024080">
    <property type="entry name" value="Neurolysin/TOP_N"/>
</dbReference>
<accession>A0A9W8I1A8</accession>
<evidence type="ECO:0000313" key="9">
    <source>
        <dbReference type="EMBL" id="KAJ2808947.1"/>
    </source>
</evidence>
<dbReference type="Gene3D" id="1.10.1370.10">
    <property type="entry name" value="Neurolysin, domain 3"/>
    <property type="match status" value="1"/>
</dbReference>
<dbReference type="GO" id="GO:0006518">
    <property type="term" value="P:peptide metabolic process"/>
    <property type="evidence" value="ECO:0007669"/>
    <property type="project" value="TreeGrafter"/>
</dbReference>
<evidence type="ECO:0000256" key="5">
    <source>
        <dbReference type="ARBA" id="ARBA00022833"/>
    </source>
</evidence>
<evidence type="ECO:0000259" key="8">
    <source>
        <dbReference type="Pfam" id="PF01432"/>
    </source>
</evidence>
<dbReference type="InterPro" id="IPR024079">
    <property type="entry name" value="MetalloPept_cat_dom_sf"/>
</dbReference>
<evidence type="ECO:0000313" key="10">
    <source>
        <dbReference type="Proteomes" id="UP001140094"/>
    </source>
</evidence>
<comment type="cofactor">
    <cofactor evidence="7">
        <name>Zn(2+)</name>
        <dbReference type="ChEBI" id="CHEBI:29105"/>
    </cofactor>
    <text evidence="7">Binds 1 zinc ion.</text>
</comment>
<sequence>MTASTMEAVPKGTLINFNILPEEMLSKTQQAINAERAVMDAVAKVEVPTFDSVILPLVNIQSENETTYNTNIILHELSTDSAIRNAGEKCQKLQEEFEIECSMREDVYKVVRQVYSNKAEMEKLVEEDTRLVEKMELEYRRNGLLLPKDKREELSKIKKRLVDLQLDFTRNCRDDEGKESFTRKDLDGLPDRFLEDLETEVVEGTPRYFVNTSYIHYFTVMKHAKKESTRKAMLVLFTTRCPENLQILQEIVELRAKQAKLLGYSTHSEYILEMQMAKTPQAVLDMENDLRNRLTAQGKKELNELVNLKKRDLRKRCIKYEGFFAWDRVYYNRMVIEKRHNISEEVLQQYFPLNTVVRGVLNIYEEMLGLRIVKTECTNIWHEEVELFEVWEAHEKDKFVGHFYLDLHPREGKENGASATRVRSGYEKPDGSRQFPVAIMSASFPKPTSKTPALLKQTNVISFMHEMGHIFHNLCAVTKRSRFHGSKVERDFVEAPSQMLENWAWEPAALRKFSGHYKTGEPIPDSLIKSLIAAKLEGSATVNLGNVFYGMYDMAIHSTTDGKVDINALYRTMFEDITLSDLGDTNTFSVATFDHLVEGYDSKYYGYLYSQVFSEDMFATRFKKEGLDNPKTGRDYRNEILRPGASRDAMVSLEKFLGRKPNNDAFLKSIGL</sequence>
<dbReference type="Pfam" id="PF01432">
    <property type="entry name" value="Peptidase_M3"/>
    <property type="match status" value="1"/>
</dbReference>
<evidence type="ECO:0000256" key="2">
    <source>
        <dbReference type="ARBA" id="ARBA00022670"/>
    </source>
</evidence>
<comment type="caution">
    <text evidence="9">The sequence shown here is derived from an EMBL/GenBank/DDBJ whole genome shotgun (WGS) entry which is preliminary data.</text>
</comment>
<evidence type="ECO:0000256" key="1">
    <source>
        <dbReference type="ARBA" id="ARBA00006040"/>
    </source>
</evidence>
<dbReference type="EMBL" id="JANBUO010000016">
    <property type="protein sequence ID" value="KAJ2808947.1"/>
    <property type="molecule type" value="Genomic_DNA"/>
</dbReference>
<dbReference type="Proteomes" id="UP001140094">
    <property type="component" value="Unassembled WGS sequence"/>
</dbReference>
<keyword evidence="2 7" id="KW-0645">Protease</keyword>
<dbReference type="EC" id="3.4.24.37" evidence="9"/>
<dbReference type="SUPFAM" id="SSF55486">
    <property type="entry name" value="Metalloproteases ('zincins'), catalytic domain"/>
    <property type="match status" value="1"/>
</dbReference>
<dbReference type="CDD" id="cd06455">
    <property type="entry name" value="M3A_TOP"/>
    <property type="match status" value="1"/>
</dbReference>